<keyword evidence="4 7" id="KW-0288">FMN</keyword>
<evidence type="ECO:0000256" key="3">
    <source>
        <dbReference type="ARBA" id="ARBA00022630"/>
    </source>
</evidence>
<dbReference type="Gene3D" id="3.20.20.30">
    <property type="entry name" value="Luciferase-like domain"/>
    <property type="match status" value="1"/>
</dbReference>
<reference evidence="9 10" key="1">
    <citation type="submission" date="2024-09" db="EMBL/GenBank/DDBJ databases">
        <authorList>
            <person name="Sun Q."/>
            <person name="Mori K."/>
        </authorList>
    </citation>
    <scope>NUCLEOTIDE SEQUENCE [LARGE SCALE GENOMIC DNA]</scope>
    <source>
        <strain evidence="9 10">NCAIM B.02301</strain>
    </source>
</reference>
<dbReference type="NCBIfam" id="NF001939">
    <property type="entry name" value="PRK00719.1"/>
    <property type="match status" value="1"/>
</dbReference>
<comment type="caution">
    <text evidence="9">The sequence shown here is derived from an EMBL/GenBank/DDBJ whole genome shotgun (WGS) entry which is preliminary data.</text>
</comment>
<dbReference type="PANTHER" id="PTHR42847">
    <property type="entry name" value="ALKANESULFONATE MONOOXYGENASE"/>
    <property type="match status" value="1"/>
</dbReference>
<feature type="domain" description="Luciferase-like" evidence="8">
    <location>
        <begin position="1"/>
        <end position="323"/>
    </location>
</feature>
<keyword evidence="3 7" id="KW-0285">Flavoprotein</keyword>
<dbReference type="RefSeq" id="WP_273839472.1">
    <property type="nucleotide sequence ID" value="NZ_JAQQWT010000001.1"/>
</dbReference>
<evidence type="ECO:0000256" key="6">
    <source>
        <dbReference type="ARBA" id="ARBA00023033"/>
    </source>
</evidence>
<dbReference type="EMBL" id="JBHLTR010000006">
    <property type="protein sequence ID" value="MFC0558877.1"/>
    <property type="molecule type" value="Genomic_DNA"/>
</dbReference>
<dbReference type="InterPro" id="IPR019911">
    <property type="entry name" value="Alkanesulphonate_mOase_FMN-dep"/>
</dbReference>
<dbReference type="InterPro" id="IPR050172">
    <property type="entry name" value="SsuD_RutA_monooxygenase"/>
</dbReference>
<dbReference type="GO" id="GO:0008726">
    <property type="term" value="F:alkanesulfonate monooxygenase activity"/>
    <property type="evidence" value="ECO:0007669"/>
    <property type="project" value="UniProtKB-EC"/>
</dbReference>
<dbReference type="InterPro" id="IPR011251">
    <property type="entry name" value="Luciferase-like_dom"/>
</dbReference>
<keyword evidence="10" id="KW-1185">Reference proteome</keyword>
<comment type="catalytic activity">
    <reaction evidence="7">
        <text>an alkanesulfonate + FMNH2 + O2 = an aldehyde + FMN + sulfite + H2O + 2 H(+)</text>
        <dbReference type="Rhea" id="RHEA:23064"/>
        <dbReference type="ChEBI" id="CHEBI:15377"/>
        <dbReference type="ChEBI" id="CHEBI:15378"/>
        <dbReference type="ChEBI" id="CHEBI:15379"/>
        <dbReference type="ChEBI" id="CHEBI:17359"/>
        <dbReference type="ChEBI" id="CHEBI:17478"/>
        <dbReference type="ChEBI" id="CHEBI:57618"/>
        <dbReference type="ChEBI" id="CHEBI:58210"/>
        <dbReference type="ChEBI" id="CHEBI:134249"/>
        <dbReference type="EC" id="1.14.14.5"/>
    </reaction>
</comment>
<dbReference type="InterPro" id="IPR036661">
    <property type="entry name" value="Luciferase-like_sf"/>
</dbReference>
<name>A0ABV6NF35_9BACI</name>
<evidence type="ECO:0000256" key="1">
    <source>
        <dbReference type="ARBA" id="ARBA00007044"/>
    </source>
</evidence>
<dbReference type="Proteomes" id="UP001589833">
    <property type="component" value="Unassembled WGS sequence"/>
</dbReference>
<comment type="function">
    <text evidence="7">Catalyzes the desulfonation of aliphatic sulfonates.</text>
</comment>
<evidence type="ECO:0000256" key="4">
    <source>
        <dbReference type="ARBA" id="ARBA00022643"/>
    </source>
</evidence>
<dbReference type="HAMAP" id="MF_01229">
    <property type="entry name" value="Alkanesulf_monooxygen"/>
    <property type="match status" value="1"/>
</dbReference>
<dbReference type="EC" id="1.14.14.5" evidence="2 7"/>
<sequence>MKILWFIPTHGDGRYLGSTKGGRPVTFSYLKQIAQAVDHLGYYGALLPTGVSCEDSWVTASSLISVTERMKFLVAVRPGLISPSVAARMAATLDRLSNGRLLINVVTGGDPVELAGDGLHLPHDQRYKLTDEFLHVWREIMSGKISDFKGEHFQFVGSEIAFPPIQKPYPPLYIGGSSDAAINVTAQHIDVFLTWGEPPAQVAEKIEKVKQVAKKTGRTVRFGIRLHVIVRETEEEAWLAADRLISELTEGDIEAAQKVFSRFDSVGQKRMTALNKGNRNGLEISPNLWAGVGLVRGGAGTALVGSADVVAKRMREYEKLGIDTFILSGYPHLEEAYQVAELLFPKLDIKQENQQNDKQWLSPFGGIAAR</sequence>
<dbReference type="NCBIfam" id="TIGR03565">
    <property type="entry name" value="alk_sulf_monoox"/>
    <property type="match status" value="1"/>
</dbReference>
<evidence type="ECO:0000313" key="9">
    <source>
        <dbReference type="EMBL" id="MFC0558877.1"/>
    </source>
</evidence>
<dbReference type="Pfam" id="PF00296">
    <property type="entry name" value="Bac_luciferase"/>
    <property type="match status" value="1"/>
</dbReference>
<keyword evidence="6 7" id="KW-0503">Monooxygenase</keyword>
<evidence type="ECO:0000259" key="8">
    <source>
        <dbReference type="Pfam" id="PF00296"/>
    </source>
</evidence>
<evidence type="ECO:0000256" key="2">
    <source>
        <dbReference type="ARBA" id="ARBA00012113"/>
    </source>
</evidence>
<gene>
    <name evidence="7 9" type="primary">ssuD</name>
    <name evidence="9" type="ORF">ACFFH4_07410</name>
</gene>
<dbReference type="CDD" id="cd01094">
    <property type="entry name" value="Alkanesulfonate_monoxygenase"/>
    <property type="match status" value="1"/>
</dbReference>
<proteinExistence type="inferred from homology"/>
<accession>A0ABV6NF35</accession>
<dbReference type="PANTHER" id="PTHR42847:SF4">
    <property type="entry name" value="ALKANESULFONATE MONOOXYGENASE-RELATED"/>
    <property type="match status" value="1"/>
</dbReference>
<evidence type="ECO:0000256" key="7">
    <source>
        <dbReference type="HAMAP-Rule" id="MF_01229"/>
    </source>
</evidence>
<dbReference type="SUPFAM" id="SSF51679">
    <property type="entry name" value="Bacterial luciferase-like"/>
    <property type="match status" value="1"/>
</dbReference>
<organism evidence="9 10">
    <name type="scientific">Halalkalibacter alkalisediminis</name>
    <dbReference type="NCBI Taxonomy" id="935616"/>
    <lineage>
        <taxon>Bacteria</taxon>
        <taxon>Bacillati</taxon>
        <taxon>Bacillota</taxon>
        <taxon>Bacilli</taxon>
        <taxon>Bacillales</taxon>
        <taxon>Bacillaceae</taxon>
        <taxon>Halalkalibacter</taxon>
    </lineage>
</organism>
<comment type="similarity">
    <text evidence="1 7">Belongs to the SsuD family.</text>
</comment>
<keyword evidence="5 7" id="KW-0560">Oxidoreductase</keyword>
<evidence type="ECO:0000313" key="10">
    <source>
        <dbReference type="Proteomes" id="UP001589833"/>
    </source>
</evidence>
<evidence type="ECO:0000256" key="5">
    <source>
        <dbReference type="ARBA" id="ARBA00023002"/>
    </source>
</evidence>
<protein>
    <recommendedName>
        <fullName evidence="2 7">Alkanesulfonate monooxygenase</fullName>
        <ecNumber evidence="2 7">1.14.14.5</ecNumber>
    </recommendedName>
    <alternativeName>
        <fullName evidence="7">FMNH2-dependent aliphatic sulfonate monooxygenase</fullName>
    </alternativeName>
</protein>